<dbReference type="EMBL" id="CP020814">
    <property type="protein sequence ID" value="ARK30756.1"/>
    <property type="molecule type" value="Genomic_DNA"/>
</dbReference>
<evidence type="ECO:0008006" key="3">
    <source>
        <dbReference type="Google" id="ProtNLM"/>
    </source>
</evidence>
<dbReference type="Pfam" id="PF13814">
    <property type="entry name" value="Replic_Relax"/>
    <property type="match status" value="1"/>
</dbReference>
<organism evidence="1 2">
    <name type="scientific">Halalkalibacter krulwichiae</name>
    <dbReference type="NCBI Taxonomy" id="199441"/>
    <lineage>
        <taxon>Bacteria</taxon>
        <taxon>Bacillati</taxon>
        <taxon>Bacillota</taxon>
        <taxon>Bacilli</taxon>
        <taxon>Bacillales</taxon>
        <taxon>Bacillaceae</taxon>
        <taxon>Halalkalibacter</taxon>
    </lineage>
</organism>
<dbReference type="InterPro" id="IPR025855">
    <property type="entry name" value="Replic_Relax"/>
</dbReference>
<dbReference type="STRING" id="199441.BkAM31D_13445"/>
<sequence length="208" mass="24791">MKQRDKSILRSLEEFRCLSRDQVAKLFYGHLKNPITNANYALKRLRDRGYIKANVNRQPYVYFPANSGMKKDSQKVDHFLSIADPYIELKVTGLLKEFHTEPKYGKKGTVEPDAFFEFNHYPFFLEIQNSIYSEKVMKAKIQRYKEYFNSNDWHNESWQKGREIVFPYVLIITNKKYKIEVDEFPVIQVKSISDLIRNMLNQTRRDAT</sequence>
<evidence type="ECO:0000313" key="1">
    <source>
        <dbReference type="EMBL" id="ARK30756.1"/>
    </source>
</evidence>
<gene>
    <name evidence="1" type="ORF">BkAM31D_13445</name>
</gene>
<accession>A0A1X9MBF9</accession>
<name>A0A1X9MBF9_9BACI</name>
<dbReference type="RefSeq" id="WP_066149575.1">
    <property type="nucleotide sequence ID" value="NZ_CP020814.1"/>
</dbReference>
<dbReference type="KEGG" id="bkw:BkAM31D_13445"/>
<dbReference type="Proteomes" id="UP000193006">
    <property type="component" value="Chromosome"/>
</dbReference>
<proteinExistence type="predicted"/>
<evidence type="ECO:0000313" key="2">
    <source>
        <dbReference type="Proteomes" id="UP000193006"/>
    </source>
</evidence>
<keyword evidence="2" id="KW-1185">Reference proteome</keyword>
<protein>
    <recommendedName>
        <fullName evidence="3">Replication-relaxation</fullName>
    </recommendedName>
</protein>
<dbReference type="AlphaFoldDB" id="A0A1X9MBF9"/>
<reference evidence="1 2" key="1">
    <citation type="submission" date="2017-04" db="EMBL/GenBank/DDBJ databases">
        <title>Bacillus krulwichiae AM31D Genome sequencing and assembly.</title>
        <authorList>
            <person name="Krulwich T.A."/>
            <person name="Anastor L."/>
            <person name="Ehrlich R."/>
            <person name="Ehrlich G.D."/>
            <person name="Janto B."/>
        </authorList>
    </citation>
    <scope>NUCLEOTIDE SEQUENCE [LARGE SCALE GENOMIC DNA]</scope>
    <source>
        <strain evidence="1 2">AM31D</strain>
    </source>
</reference>